<feature type="compositionally biased region" description="Low complexity" evidence="1">
    <location>
        <begin position="26"/>
        <end position="39"/>
    </location>
</feature>
<accession>A0A0E0KJ15</accession>
<evidence type="ECO:0000256" key="1">
    <source>
        <dbReference type="SAM" id="MobiDB-lite"/>
    </source>
</evidence>
<feature type="compositionally biased region" description="Polar residues" evidence="1">
    <location>
        <begin position="70"/>
        <end position="80"/>
    </location>
</feature>
<proteinExistence type="predicted"/>
<feature type="region of interest" description="Disordered" evidence="1">
    <location>
        <begin position="1"/>
        <end position="39"/>
    </location>
</feature>
<feature type="compositionally biased region" description="Polar residues" evidence="1">
    <location>
        <begin position="1"/>
        <end position="17"/>
    </location>
</feature>
<protein>
    <submittedName>
        <fullName evidence="2">Uncharacterized protein</fullName>
    </submittedName>
</protein>
<sequence length="133" mass="15301">MDSSNKNFIDLLSQDSPNHVEKPSHNSLPQQFPNNFPQSQFTQSFSPHFLHNFYPFGSPGNYPPYGHSPPSLQATPHQGNWSQSNLYSLQGFHLQEHMAYIKLEEKDTSNFTGEKLRRHEAMLNQLSKELAEE</sequence>
<evidence type="ECO:0000313" key="2">
    <source>
        <dbReference type="EnsemblPlants" id="OPUNC03G31330.1"/>
    </source>
</evidence>
<organism evidence="2">
    <name type="scientific">Oryza punctata</name>
    <name type="common">Red rice</name>
    <dbReference type="NCBI Taxonomy" id="4537"/>
    <lineage>
        <taxon>Eukaryota</taxon>
        <taxon>Viridiplantae</taxon>
        <taxon>Streptophyta</taxon>
        <taxon>Embryophyta</taxon>
        <taxon>Tracheophyta</taxon>
        <taxon>Spermatophyta</taxon>
        <taxon>Magnoliopsida</taxon>
        <taxon>Liliopsida</taxon>
        <taxon>Poales</taxon>
        <taxon>Poaceae</taxon>
        <taxon>BOP clade</taxon>
        <taxon>Oryzoideae</taxon>
        <taxon>Oryzeae</taxon>
        <taxon>Oryzinae</taxon>
        <taxon>Oryza</taxon>
    </lineage>
</organism>
<dbReference type="EnsemblPlants" id="OPUNC03G31330.1">
    <property type="protein sequence ID" value="OPUNC03G31330.1"/>
    <property type="gene ID" value="OPUNC03G31330"/>
</dbReference>
<reference evidence="2" key="1">
    <citation type="submission" date="2015-04" db="UniProtKB">
        <authorList>
            <consortium name="EnsemblPlants"/>
        </authorList>
    </citation>
    <scope>IDENTIFICATION</scope>
</reference>
<dbReference type="Proteomes" id="UP000026962">
    <property type="component" value="Chromosome 3"/>
</dbReference>
<dbReference type="Gramene" id="OPUNC03G31330.1">
    <property type="protein sequence ID" value="OPUNC03G31330.1"/>
    <property type="gene ID" value="OPUNC03G31330"/>
</dbReference>
<dbReference type="STRING" id="4537.A0A0E0KJ15"/>
<evidence type="ECO:0000313" key="3">
    <source>
        <dbReference type="Proteomes" id="UP000026962"/>
    </source>
</evidence>
<dbReference type="AlphaFoldDB" id="A0A0E0KJ15"/>
<feature type="region of interest" description="Disordered" evidence="1">
    <location>
        <begin position="61"/>
        <end position="80"/>
    </location>
</feature>
<name>A0A0E0KJ15_ORYPU</name>
<dbReference type="HOGENOM" id="CLU_1613471_0_0_1"/>
<reference evidence="2" key="2">
    <citation type="submission" date="2018-05" db="EMBL/GenBank/DDBJ databases">
        <title>OpunRS2 (Oryza punctata Reference Sequence Version 2).</title>
        <authorList>
            <person name="Zhang J."/>
            <person name="Kudrna D."/>
            <person name="Lee S."/>
            <person name="Talag J."/>
            <person name="Welchert J."/>
            <person name="Wing R.A."/>
        </authorList>
    </citation>
    <scope>NUCLEOTIDE SEQUENCE [LARGE SCALE GENOMIC DNA]</scope>
</reference>
<dbReference type="OMA" id="HMAYIKL"/>
<keyword evidence="3" id="KW-1185">Reference proteome</keyword>